<sequence>MADAERHLQSAPHQRLDLDPSRLTTFPVPGFLASIEPESDARKSETSRSAVSIADARCPPLSTSNQYWMPDHLCKVCYDCSAAFFLFRRRHHCRLCGQIFCHECSNYFIDGTFHGFPGYVRVCAFCFEFANAALKNEMKPKKHQRLSIESPNGNETSNESVSSHLNKAAPYQHNCEVAFTRPSPLIFGYSESLNDNSLLLSPVDSDLRDQPDVKQHEDSRIITIDSANSVETSESLIMKRNNCPQARTRKRHYSAELLKIIECGGLMENKAIAQIKGNEELPHEIKKLSVSEKIQKENAACLRTKAQSRREAALDKCMQNAHEQVRDGIKRSISNIASSLPDSEVVDLNQLALTLEDITSVVIGHLLFSMNFRSPNGFNYSNLVKIKSIAIPASYQAIKKKPMYDFKWLAGTVCHKHLSHKQMAKQVVNPRILLFACGISYDRSSGAGKMSSLDTLLEQEKSYMAILVDKISALEPDLIFVEKTVSRYARELLCERRISIVLNVKSELLYRIARHIGADVLTSVDHVDKAIPAHVTGRCRSFRVKSIPVESGIEVLPVEKLIKKASVILSRVRSDTYLYLDGCDPLNGCTVLITGPLKPSLRVLKRLTRLVLLMAYRLVLEANVLSHLSLNSRKQSNYIEEQRTTWCTTSTQRILDRGSTNPRFHQCAEPKHLCIVIGSDDDVTFGNFLNQELAALSLKCQNINCNSLMADHAHSFSCRSGTIKISFEELPDIVKLSSPNSVSQLKGAGLMDKSFGFEQDLNLRANITPDFLAQTSLRRTETPSSTENEYPQVLFWRWCRECEKVLTPIIPLEKYIYKYSFARFLEVLFTEAEGNSLPTSPSATCTHTINSHVFFFNIGNSVARFEFFHKVSLRLACIDIKCSDSAPSRAKFERAVVESEASARLASLKRQLQSLTKSFTEKVQGINGAVKAFEQTNMTHYSPQLILEVMCISKMVRNGDALFRFKLKQLEIEFAGNLGACDVTQRALYLFACKWITCLLRLRKLIKKHILIQAAPLAPKSASFTLGSSLFHRMAALSSMQSPRTAGFSPPELGATVRYYGGDEMIDPPSRCRSSVALGSLPKLEASTRNATRSSLTLANVESSKRPVIPFFSSKHGYADEIELRSTWNEALQDLNRILGRSDPEKGLTIGLPDALTAGHPSLPCRSKTQVVLVNETQPITYVAYALSTDSYEEELDGWKLRVHNDAVKSVAAQIQIFDGTSTNWSRAALETTLNTPFSFTAVEMPLHVSLLAGKTSSTASCVCWEMSMIAYYPLQFEVLRELFFGKSQSYIFSISHVAQWDASGGKSGASFFRTLDDRFIIKHISSKEMQSFLGCLPAYFCYMASVFFDGRASLLSKTFGLYQTTIVRKDTGQRMVQYICVTENAFYRKQITQRYDLKGSSRNRFVKPLANLKVQQNVVGPLANLEIQQNVVGDRVLLDGNFLEFTKGFPLGVLAEHHQYISKAVENDTTFLCSINIVDYSMILGLSFREGDTDKIQEAPSEMTIGIIDYLRQFDLIKRVESVSKSVGMIAGQSSPTIIESGLYGKRFKDAMHRYFMPVSSITSGKNEDIL</sequence>
<dbReference type="CDD" id="cd17300">
    <property type="entry name" value="PIPKc_PIKfyve"/>
    <property type="match status" value="1"/>
</dbReference>
<evidence type="ECO:0000256" key="9">
    <source>
        <dbReference type="PROSITE-ProRule" id="PRU00091"/>
    </source>
</evidence>
<evidence type="ECO:0000256" key="8">
    <source>
        <dbReference type="ARBA" id="ARBA00022840"/>
    </source>
</evidence>
<dbReference type="InterPro" id="IPR027483">
    <property type="entry name" value="PInositol-4-P-4/5-kinase_C_sf"/>
</dbReference>
<dbReference type="EMBL" id="SHOA02000001">
    <property type="protein sequence ID" value="TDH70842.1"/>
    <property type="molecule type" value="Genomic_DNA"/>
</dbReference>
<keyword evidence="3" id="KW-0479">Metal-binding</keyword>
<keyword evidence="5 9" id="KW-0863">Zinc-finger</keyword>
<dbReference type="GO" id="GO:0008270">
    <property type="term" value="F:zinc ion binding"/>
    <property type="evidence" value="ECO:0007669"/>
    <property type="project" value="UniProtKB-KW"/>
</dbReference>
<dbReference type="Pfam" id="PF00118">
    <property type="entry name" value="Cpn60_TCP1"/>
    <property type="match status" value="1"/>
</dbReference>
<protein>
    <recommendedName>
        <fullName evidence="1">1-phosphatidylinositol-3-phosphate 5-kinase</fullName>
        <ecNumber evidence="1">2.7.1.150</ecNumber>
    </recommendedName>
</protein>
<dbReference type="PROSITE" id="PS51455">
    <property type="entry name" value="PIPK"/>
    <property type="match status" value="1"/>
</dbReference>
<dbReference type="GO" id="GO:0010008">
    <property type="term" value="C:endosome membrane"/>
    <property type="evidence" value="ECO:0007669"/>
    <property type="project" value="TreeGrafter"/>
</dbReference>
<evidence type="ECO:0000256" key="2">
    <source>
        <dbReference type="ARBA" id="ARBA00022679"/>
    </source>
</evidence>
<proteinExistence type="predicted"/>
<organism evidence="14 15">
    <name type="scientific">Bremia lactucae</name>
    <name type="common">Lettuce downy mildew</name>
    <dbReference type="NCBI Taxonomy" id="4779"/>
    <lineage>
        <taxon>Eukaryota</taxon>
        <taxon>Sar</taxon>
        <taxon>Stramenopiles</taxon>
        <taxon>Oomycota</taxon>
        <taxon>Peronosporomycetes</taxon>
        <taxon>Peronosporales</taxon>
        <taxon>Peronosporaceae</taxon>
        <taxon>Bremia</taxon>
    </lineage>
</organism>
<dbReference type="InterPro" id="IPR017455">
    <property type="entry name" value="Znf_FYVE-rel"/>
</dbReference>
<dbReference type="InterPro" id="IPR002423">
    <property type="entry name" value="Cpn60/GroEL/TCP-1"/>
</dbReference>
<dbReference type="CDD" id="cd15725">
    <property type="entry name" value="FYVE_PIKfyve_Fab1"/>
    <property type="match status" value="1"/>
</dbReference>
<evidence type="ECO:0000256" key="10">
    <source>
        <dbReference type="PROSITE-ProRule" id="PRU00781"/>
    </source>
</evidence>
<keyword evidence="4 10" id="KW-0547">Nucleotide-binding</keyword>
<feature type="domain" description="FYVE-type" evidence="12">
    <location>
        <begin position="77"/>
        <end position="131"/>
    </location>
</feature>
<dbReference type="GO" id="GO:0000285">
    <property type="term" value="F:1-phosphatidylinositol-3-phosphate 5-kinase activity"/>
    <property type="evidence" value="ECO:0007669"/>
    <property type="project" value="UniProtKB-EC"/>
</dbReference>
<dbReference type="SUPFAM" id="SSF52029">
    <property type="entry name" value="GroEL apical domain-like"/>
    <property type="match status" value="1"/>
</dbReference>
<dbReference type="GO" id="GO:0005524">
    <property type="term" value="F:ATP binding"/>
    <property type="evidence" value="ECO:0007669"/>
    <property type="project" value="UniProtKB-UniRule"/>
</dbReference>
<dbReference type="InterPro" id="IPR027409">
    <property type="entry name" value="GroEL-like_apical_dom_sf"/>
</dbReference>
<dbReference type="PROSITE" id="PS50178">
    <property type="entry name" value="ZF_FYVE"/>
    <property type="match status" value="1"/>
</dbReference>
<dbReference type="KEGG" id="blac:94345003"/>
<feature type="region of interest" description="Disordered" evidence="11">
    <location>
        <begin position="140"/>
        <end position="163"/>
    </location>
</feature>
<evidence type="ECO:0000313" key="14">
    <source>
        <dbReference type="EMBL" id="TDH70842.1"/>
    </source>
</evidence>
<keyword evidence="6 10" id="KW-0418">Kinase</keyword>
<reference evidence="14 15" key="1">
    <citation type="journal article" date="2021" name="Genome Biol.">
        <title>AFLAP: assembly-free linkage analysis pipeline using k-mers from genome sequencing data.</title>
        <authorList>
            <person name="Fletcher K."/>
            <person name="Zhang L."/>
            <person name="Gil J."/>
            <person name="Han R."/>
            <person name="Cavanaugh K."/>
            <person name="Michelmore R."/>
        </authorList>
    </citation>
    <scope>NUCLEOTIDE SEQUENCE [LARGE SCALE GENOMIC DNA]</scope>
    <source>
        <strain evidence="14 15">SF5</strain>
    </source>
</reference>
<feature type="compositionally biased region" description="Polar residues" evidence="11">
    <location>
        <begin position="147"/>
        <end position="163"/>
    </location>
</feature>
<evidence type="ECO:0000313" key="15">
    <source>
        <dbReference type="Proteomes" id="UP000294530"/>
    </source>
</evidence>
<accession>A0A976FQ05</accession>
<dbReference type="OrthoDB" id="158357at2759"/>
<dbReference type="Gene3D" id="3.50.7.10">
    <property type="entry name" value="GroEL"/>
    <property type="match status" value="1"/>
</dbReference>
<dbReference type="GO" id="GO:0046854">
    <property type="term" value="P:phosphatidylinositol phosphate biosynthetic process"/>
    <property type="evidence" value="ECO:0007669"/>
    <property type="project" value="TreeGrafter"/>
</dbReference>
<evidence type="ECO:0000256" key="5">
    <source>
        <dbReference type="ARBA" id="ARBA00022771"/>
    </source>
</evidence>
<evidence type="ECO:0000256" key="3">
    <source>
        <dbReference type="ARBA" id="ARBA00022723"/>
    </source>
</evidence>
<dbReference type="InterPro" id="IPR027484">
    <property type="entry name" value="PInositol-4-P-5-kinase_N"/>
</dbReference>
<keyword evidence="7" id="KW-0862">Zinc</keyword>
<dbReference type="SUPFAM" id="SSF57903">
    <property type="entry name" value="FYVE/PHD zinc finger"/>
    <property type="match status" value="1"/>
</dbReference>
<dbReference type="GeneID" id="94345003"/>
<dbReference type="InterPro" id="IPR011011">
    <property type="entry name" value="Znf_FYVE_PHD"/>
</dbReference>
<dbReference type="Gene3D" id="3.30.800.10">
    <property type="entry name" value="Phosphatidylinositol Phosphate Kinase II Beta"/>
    <property type="match status" value="1"/>
</dbReference>
<dbReference type="Pfam" id="PF01363">
    <property type="entry name" value="FYVE"/>
    <property type="match status" value="1"/>
</dbReference>
<dbReference type="SUPFAM" id="SSF56104">
    <property type="entry name" value="SAICAR synthase-like"/>
    <property type="match status" value="1"/>
</dbReference>
<evidence type="ECO:0000256" key="7">
    <source>
        <dbReference type="ARBA" id="ARBA00022833"/>
    </source>
</evidence>
<keyword evidence="8 10" id="KW-0067">ATP-binding</keyword>
<keyword evidence="2 10" id="KW-0808">Transferase</keyword>
<comment type="caution">
    <text evidence="14">The sequence shown here is derived from an EMBL/GenBank/DDBJ whole genome shotgun (WGS) entry which is preliminary data.</text>
</comment>
<dbReference type="Proteomes" id="UP000294530">
    <property type="component" value="Unassembled WGS sequence"/>
</dbReference>
<evidence type="ECO:0000256" key="1">
    <source>
        <dbReference type="ARBA" id="ARBA00012009"/>
    </source>
</evidence>
<evidence type="ECO:0000256" key="11">
    <source>
        <dbReference type="SAM" id="MobiDB-lite"/>
    </source>
</evidence>
<dbReference type="SMART" id="SM00330">
    <property type="entry name" value="PIPKc"/>
    <property type="match status" value="1"/>
</dbReference>
<dbReference type="PANTHER" id="PTHR45748">
    <property type="entry name" value="1-PHOSPHATIDYLINOSITOL 3-PHOSPHATE 5-KINASE-RELATED"/>
    <property type="match status" value="1"/>
</dbReference>
<dbReference type="Pfam" id="PF01504">
    <property type="entry name" value="PIP5K"/>
    <property type="match status" value="1"/>
</dbReference>
<evidence type="ECO:0000259" key="13">
    <source>
        <dbReference type="PROSITE" id="PS51455"/>
    </source>
</evidence>
<dbReference type="InterPro" id="IPR013083">
    <property type="entry name" value="Znf_RING/FYVE/PHD"/>
</dbReference>
<name>A0A976FQ05_BRELC</name>
<dbReference type="SMART" id="SM00064">
    <property type="entry name" value="FYVE"/>
    <property type="match status" value="1"/>
</dbReference>
<dbReference type="Gene3D" id="3.30.810.10">
    <property type="entry name" value="2-Layer Sandwich"/>
    <property type="match status" value="1"/>
</dbReference>
<dbReference type="Gene3D" id="3.30.40.10">
    <property type="entry name" value="Zinc/RING finger domain, C3HC4 (zinc finger)"/>
    <property type="match status" value="1"/>
</dbReference>
<gene>
    <name evidence="14" type="ORF">CCR75_001228</name>
</gene>
<dbReference type="InterPro" id="IPR002498">
    <property type="entry name" value="PInositol-4-P-4/5-kinase_core"/>
</dbReference>
<dbReference type="EC" id="2.7.1.150" evidence="1"/>
<dbReference type="InterPro" id="IPR000306">
    <property type="entry name" value="Znf_FYVE"/>
</dbReference>
<evidence type="ECO:0000256" key="4">
    <source>
        <dbReference type="ARBA" id="ARBA00022741"/>
    </source>
</evidence>
<dbReference type="FunFam" id="3.50.7.10:FF:000007">
    <property type="entry name" value="1-phosphatidylinositol 3-phosphate 5-kinase isoform X1"/>
    <property type="match status" value="1"/>
</dbReference>
<dbReference type="InterPro" id="IPR044769">
    <property type="entry name" value="PIKfyve_PIPKc"/>
</dbReference>
<evidence type="ECO:0000259" key="12">
    <source>
        <dbReference type="PROSITE" id="PS50178"/>
    </source>
</evidence>
<dbReference type="RefSeq" id="XP_067820341.1">
    <property type="nucleotide sequence ID" value="XM_067959332.1"/>
</dbReference>
<keyword evidence="15" id="KW-1185">Reference proteome</keyword>
<evidence type="ECO:0000256" key="6">
    <source>
        <dbReference type="ARBA" id="ARBA00022777"/>
    </source>
</evidence>
<feature type="domain" description="PIPK" evidence="13">
    <location>
        <begin position="1205"/>
        <end position="1557"/>
    </location>
</feature>